<dbReference type="AlphaFoldDB" id="S6AZK5"/>
<name>S6AZK5_BABBO</name>
<reference evidence="5" key="1">
    <citation type="journal article" date="2014" name="BMC Genomics">
        <title>The Babesia bovis gene and promoter model: an update from full-length EST analysis.</title>
        <authorList>
            <person name="Yamagishi J."/>
            <person name="Wakaguri H."/>
            <person name="Yokoyama N."/>
            <person name="Yamashita R."/>
            <person name="Suzuki Y."/>
            <person name="Xuan X."/>
            <person name="Igarashi I."/>
        </authorList>
    </citation>
    <scope>NUCLEOTIDE SEQUENCE</scope>
    <source>
        <strain evidence="5">Texas</strain>
    </source>
</reference>
<dbReference type="SUPFAM" id="SSF53098">
    <property type="entry name" value="Ribonuclease H-like"/>
    <property type="match status" value="1"/>
</dbReference>
<dbReference type="PANTHER" id="PTHR13620">
    <property type="entry name" value="3-5 EXONUCLEASE"/>
    <property type="match status" value="1"/>
</dbReference>
<dbReference type="Gene3D" id="3.30.420.10">
    <property type="entry name" value="Ribonuclease H-like superfamily/Ribonuclease H"/>
    <property type="match status" value="1"/>
</dbReference>
<evidence type="ECO:0000256" key="1">
    <source>
        <dbReference type="ARBA" id="ARBA00022722"/>
    </source>
</evidence>
<proteinExistence type="evidence at transcript level"/>
<keyword evidence="3" id="KW-0732">Signal</keyword>
<evidence type="ECO:0000313" key="5">
    <source>
        <dbReference type="EMBL" id="BAN64478.1"/>
    </source>
</evidence>
<evidence type="ECO:0000256" key="2">
    <source>
        <dbReference type="ARBA" id="ARBA00022801"/>
    </source>
</evidence>
<dbReference type="GO" id="GO:0006139">
    <property type="term" value="P:nucleobase-containing compound metabolic process"/>
    <property type="evidence" value="ECO:0007669"/>
    <property type="project" value="InterPro"/>
</dbReference>
<dbReference type="InterPro" id="IPR012337">
    <property type="entry name" value="RNaseH-like_sf"/>
</dbReference>
<evidence type="ECO:0000256" key="3">
    <source>
        <dbReference type="SAM" id="SignalP"/>
    </source>
</evidence>
<dbReference type="SMART" id="SM00474">
    <property type="entry name" value="35EXOc"/>
    <property type="match status" value="1"/>
</dbReference>
<dbReference type="InterPro" id="IPR002562">
    <property type="entry name" value="3'-5'_exonuclease_dom"/>
</dbReference>
<dbReference type="InterPro" id="IPR051132">
    <property type="entry name" value="3-5_Exonuclease_domain"/>
</dbReference>
<organism evidence="5">
    <name type="scientific">Babesia bovis</name>
    <dbReference type="NCBI Taxonomy" id="5865"/>
    <lineage>
        <taxon>Eukaryota</taxon>
        <taxon>Sar</taxon>
        <taxon>Alveolata</taxon>
        <taxon>Apicomplexa</taxon>
        <taxon>Aconoidasida</taxon>
        <taxon>Piroplasmida</taxon>
        <taxon>Babesiidae</taxon>
        <taxon>Babesia</taxon>
    </lineage>
</organism>
<dbReference type="GO" id="GO:0008408">
    <property type="term" value="F:3'-5' exonuclease activity"/>
    <property type="evidence" value="ECO:0007669"/>
    <property type="project" value="InterPro"/>
</dbReference>
<feature type="signal peptide" evidence="3">
    <location>
        <begin position="1"/>
        <end position="20"/>
    </location>
</feature>
<feature type="domain" description="3'-5' exonuclease" evidence="4">
    <location>
        <begin position="74"/>
        <end position="250"/>
    </location>
</feature>
<dbReference type="GO" id="GO:0005737">
    <property type="term" value="C:cytoplasm"/>
    <property type="evidence" value="ECO:0007669"/>
    <property type="project" value="TreeGrafter"/>
</dbReference>
<accession>S6AZK5</accession>
<protein>
    <submittedName>
        <fullName evidence="5">3'-5' exonuclease domain containing protein</fullName>
    </submittedName>
</protein>
<keyword evidence="1" id="KW-0540">Nuclease</keyword>
<dbReference type="CDD" id="cd06141">
    <property type="entry name" value="WRN_exo"/>
    <property type="match status" value="1"/>
</dbReference>
<dbReference type="GO" id="GO:0003676">
    <property type="term" value="F:nucleic acid binding"/>
    <property type="evidence" value="ECO:0007669"/>
    <property type="project" value="InterPro"/>
</dbReference>
<dbReference type="InterPro" id="IPR036397">
    <property type="entry name" value="RNaseH_sf"/>
</dbReference>
<keyword evidence="5" id="KW-0269">Exonuclease</keyword>
<evidence type="ECO:0000259" key="4">
    <source>
        <dbReference type="SMART" id="SM00474"/>
    </source>
</evidence>
<feature type="chain" id="PRO_5004546473" evidence="3">
    <location>
        <begin position="21"/>
        <end position="267"/>
    </location>
</feature>
<sequence length="267" mass="29821">MFYTLLTLALCLLSNLRCRGYRIALCSGRDLPAGFCRRVYSSIGTGSNNGTESIISLNTNTELKPAQFSGRIVLIDGENAEHYQDSAATLLSTKCVGFDLEYVPDYYASIHRQSFDRTRPAVIQIASNDICLVYLIYKIGHLPLSVSHLLSDPEILKISHGAPSDMRLMYRHFGVRSRSFVDLQSVCEELQLRPCSLKSVVQRVLGLRLSKKQQCSNWEAAELSQQQIKYAATDAWVTLAAFLKLKPKLLRKLVVNELGDVQVDSGT</sequence>
<dbReference type="GO" id="GO:0005634">
    <property type="term" value="C:nucleus"/>
    <property type="evidence" value="ECO:0007669"/>
    <property type="project" value="TreeGrafter"/>
</dbReference>
<keyword evidence="2" id="KW-0378">Hydrolase</keyword>
<dbReference type="EMBL" id="AK440684">
    <property type="protein sequence ID" value="BAN64478.1"/>
    <property type="molecule type" value="mRNA"/>
</dbReference>
<gene>
    <name evidence="5" type="primary">BBOV_III010440</name>
</gene>
<dbReference type="PANTHER" id="PTHR13620:SF104">
    <property type="entry name" value="EXONUCLEASE 3'-5' DOMAIN-CONTAINING PROTEIN 2"/>
    <property type="match status" value="1"/>
</dbReference>
<dbReference type="VEuPathDB" id="PiroplasmaDB:BBOV_III010440"/>
<dbReference type="Pfam" id="PF01612">
    <property type="entry name" value="DNA_pol_A_exo1"/>
    <property type="match status" value="1"/>
</dbReference>